<keyword evidence="5" id="KW-0106">Calcium</keyword>
<evidence type="ECO:0000313" key="10">
    <source>
        <dbReference type="Proteomes" id="UP000189670"/>
    </source>
</evidence>
<dbReference type="GO" id="GO:0034332">
    <property type="term" value="P:adherens junction organization"/>
    <property type="evidence" value="ECO:0007669"/>
    <property type="project" value="TreeGrafter"/>
</dbReference>
<comment type="subcellular location">
    <subcellularLocation>
        <location evidence="1">Membrane</location>
        <topology evidence="1">Single-pass membrane protein</topology>
    </subcellularLocation>
</comment>
<dbReference type="InterPro" id="IPR015919">
    <property type="entry name" value="Cadherin-like_sf"/>
</dbReference>
<feature type="domain" description="Cadherin" evidence="8">
    <location>
        <begin position="46"/>
        <end position="143"/>
    </location>
</feature>
<dbReference type="GO" id="GO:0008013">
    <property type="term" value="F:beta-catenin binding"/>
    <property type="evidence" value="ECO:0007669"/>
    <property type="project" value="TreeGrafter"/>
</dbReference>
<reference evidence="10" key="1">
    <citation type="submission" date="2012-11" db="EMBL/GenBank/DDBJ databases">
        <authorList>
            <person name="Lucero-Rivera Y.E."/>
            <person name="Tovar-Ramirez D."/>
        </authorList>
    </citation>
    <scope>NUCLEOTIDE SEQUENCE [LARGE SCALE GENOMIC DNA]</scope>
    <source>
        <strain evidence="10">Araruama</strain>
    </source>
</reference>
<dbReference type="GO" id="GO:0000902">
    <property type="term" value="P:cell morphogenesis"/>
    <property type="evidence" value="ECO:0007669"/>
    <property type="project" value="TreeGrafter"/>
</dbReference>
<keyword evidence="7" id="KW-0472">Membrane</keyword>
<dbReference type="CDD" id="cd11304">
    <property type="entry name" value="Cadherin_repeat"/>
    <property type="match status" value="1"/>
</dbReference>
<dbReference type="Gene3D" id="2.60.40.10">
    <property type="entry name" value="Immunoglobulins"/>
    <property type="match status" value="4"/>
</dbReference>
<dbReference type="EMBL" id="ATBP01001830">
    <property type="protein sequence ID" value="ETR66662.1"/>
    <property type="molecule type" value="Genomic_DNA"/>
</dbReference>
<proteinExistence type="predicted"/>
<dbReference type="InterPro" id="IPR002126">
    <property type="entry name" value="Cadherin-like_dom"/>
</dbReference>
<dbReference type="GO" id="GO:0005912">
    <property type="term" value="C:adherens junction"/>
    <property type="evidence" value="ECO:0007669"/>
    <property type="project" value="TreeGrafter"/>
</dbReference>
<evidence type="ECO:0000313" key="9">
    <source>
        <dbReference type="EMBL" id="ETR66662.1"/>
    </source>
</evidence>
<dbReference type="GO" id="GO:0045296">
    <property type="term" value="F:cadherin binding"/>
    <property type="evidence" value="ECO:0007669"/>
    <property type="project" value="TreeGrafter"/>
</dbReference>
<dbReference type="InterPro" id="IPR013783">
    <property type="entry name" value="Ig-like_fold"/>
</dbReference>
<organism evidence="9 10">
    <name type="scientific">Candidatus Magnetoglobus multicellularis str. Araruama</name>
    <dbReference type="NCBI Taxonomy" id="890399"/>
    <lineage>
        <taxon>Bacteria</taxon>
        <taxon>Pseudomonadati</taxon>
        <taxon>Thermodesulfobacteriota</taxon>
        <taxon>Desulfobacteria</taxon>
        <taxon>Desulfobacterales</taxon>
        <taxon>Desulfobacteraceae</taxon>
        <taxon>Candidatus Magnetoglobus</taxon>
    </lineage>
</organism>
<keyword evidence="6" id="KW-1133">Transmembrane helix</keyword>
<dbReference type="GO" id="GO:0016477">
    <property type="term" value="P:cell migration"/>
    <property type="evidence" value="ECO:0007669"/>
    <property type="project" value="TreeGrafter"/>
</dbReference>
<protein>
    <recommendedName>
        <fullName evidence="8">Cadherin domain-containing protein</fullName>
    </recommendedName>
</protein>
<evidence type="ECO:0000256" key="4">
    <source>
        <dbReference type="ARBA" id="ARBA00022737"/>
    </source>
</evidence>
<dbReference type="GO" id="GO:0005509">
    <property type="term" value="F:calcium ion binding"/>
    <property type="evidence" value="ECO:0007669"/>
    <property type="project" value="InterPro"/>
</dbReference>
<keyword evidence="3" id="KW-0732">Signal</keyword>
<sequence>FYQLNEGAGSISFDLIEPYHTCTLTGNVDFLALSEKDEYINSQPKLNPIPDITLAEKEPLSITLTARDPDAPTQTLSYYFQNICPQGMQINSTTGRITWTPTESQGPDHYTITVRVKDNGPGQLFATQIFGITVTEVDIPPEFTVSNCSVDENTPFSYQIIANDPDVPSNQLSYLLIDCPTGLTITETGLIHWFPSESDGPDNVMVTIRVVENSLEKLFTEQSFEIQVNEINSKPVFDQIVNQTINENEPFHLTFTVTDADIPFQTLHCYIPDENPSGVSMIPNTCTMEWTPDEAQGPGLYTITVAAKDDDLNSLIALNSFNITVNEIDTPPEIMVSDQIIEIGQPLSFNVQANDYDIPSQDIVLSLVNDIPDNLIFDPESGICHYTPTVYEMPGVKNVTFRATADIASEHTISITLTKDMTLPVAYLIKPQLRTNTSSYSFGIRVSEPIQDNISLTVKDADNQACTTQYDGFDNNAYWYTIDLSTASEGRVSISAQLMDVNDNPGACAGSFIFDQTPPEIDLSIDNQLIGLELTHFSVRSNEILANAPAITITDASGTIIPVVSNNRDGADYNYSF</sequence>
<dbReference type="PROSITE" id="PS50268">
    <property type="entry name" value="CADHERIN_2"/>
    <property type="match status" value="1"/>
</dbReference>
<evidence type="ECO:0000256" key="6">
    <source>
        <dbReference type="ARBA" id="ARBA00022989"/>
    </source>
</evidence>
<evidence type="ECO:0000259" key="8">
    <source>
        <dbReference type="PROSITE" id="PS50268"/>
    </source>
</evidence>
<dbReference type="InterPro" id="IPR039808">
    <property type="entry name" value="Cadherin"/>
</dbReference>
<dbReference type="SUPFAM" id="SSF49313">
    <property type="entry name" value="Cadherin-like"/>
    <property type="match status" value="3"/>
</dbReference>
<evidence type="ECO:0000256" key="2">
    <source>
        <dbReference type="ARBA" id="ARBA00022692"/>
    </source>
</evidence>
<gene>
    <name evidence="9" type="ORF">OMM_12505</name>
</gene>
<dbReference type="AlphaFoldDB" id="A0A1V1NVM8"/>
<feature type="non-terminal residue" evidence="9">
    <location>
        <position position="1"/>
    </location>
</feature>
<evidence type="ECO:0000256" key="5">
    <source>
        <dbReference type="ARBA" id="ARBA00022837"/>
    </source>
</evidence>
<dbReference type="GO" id="GO:0016342">
    <property type="term" value="C:catenin complex"/>
    <property type="evidence" value="ECO:0007669"/>
    <property type="project" value="TreeGrafter"/>
</dbReference>
<feature type="non-terminal residue" evidence="9">
    <location>
        <position position="577"/>
    </location>
</feature>
<evidence type="ECO:0000256" key="7">
    <source>
        <dbReference type="ARBA" id="ARBA00023136"/>
    </source>
</evidence>
<dbReference type="GO" id="GO:0016339">
    <property type="term" value="P:calcium-dependent cell-cell adhesion via plasma membrane cell adhesion molecules"/>
    <property type="evidence" value="ECO:0007669"/>
    <property type="project" value="TreeGrafter"/>
</dbReference>
<comment type="caution">
    <text evidence="9">The sequence shown here is derived from an EMBL/GenBank/DDBJ whole genome shotgun (WGS) entry which is preliminary data.</text>
</comment>
<dbReference type="GO" id="GO:0007043">
    <property type="term" value="P:cell-cell junction assembly"/>
    <property type="evidence" value="ECO:0007669"/>
    <property type="project" value="TreeGrafter"/>
</dbReference>
<dbReference type="Proteomes" id="UP000189670">
    <property type="component" value="Unassembled WGS sequence"/>
</dbReference>
<dbReference type="Pfam" id="PF05345">
    <property type="entry name" value="He_PIG"/>
    <property type="match status" value="3"/>
</dbReference>
<name>A0A1V1NVM8_9BACT</name>
<evidence type="ECO:0000256" key="3">
    <source>
        <dbReference type="ARBA" id="ARBA00022729"/>
    </source>
</evidence>
<dbReference type="PANTHER" id="PTHR24027">
    <property type="entry name" value="CADHERIN-23"/>
    <property type="match status" value="1"/>
</dbReference>
<dbReference type="PANTHER" id="PTHR24027:SF422">
    <property type="entry name" value="CADHERIN DOMAIN-CONTAINING PROTEIN"/>
    <property type="match status" value="1"/>
</dbReference>
<keyword evidence="2" id="KW-0812">Transmembrane</keyword>
<dbReference type="GO" id="GO:0044331">
    <property type="term" value="P:cell-cell adhesion mediated by cadherin"/>
    <property type="evidence" value="ECO:0007669"/>
    <property type="project" value="TreeGrafter"/>
</dbReference>
<accession>A0A1V1NVM8</accession>
<keyword evidence="4" id="KW-0677">Repeat</keyword>
<evidence type="ECO:0000256" key="1">
    <source>
        <dbReference type="ARBA" id="ARBA00004167"/>
    </source>
</evidence>
<dbReference type="GO" id="GO:0007156">
    <property type="term" value="P:homophilic cell adhesion via plasma membrane adhesion molecules"/>
    <property type="evidence" value="ECO:0007669"/>
    <property type="project" value="InterPro"/>
</dbReference>